<dbReference type="SMART" id="SM00132">
    <property type="entry name" value="LIM"/>
    <property type="match status" value="2"/>
</dbReference>
<feature type="domain" description="LIM zinc-binding" evidence="13">
    <location>
        <begin position="189"/>
        <end position="251"/>
    </location>
</feature>
<dbReference type="InterPro" id="IPR001356">
    <property type="entry name" value="HD"/>
</dbReference>
<sequence>MSSSIQQSSNGQQIHNSHHSVGGLPSLTSGSIIMPRPPLPSSLPPTLSQQQQQPPAPPPPPLPLPLPPPSSSSSLSLSSVPANISILGNNIQPPPSHRHDNNDMSDVPPNSDVLLALLARNKNLEASIPKCGGCQEAILDRYVLRVLERCWHARCLTCRDCGARLTDKCFARNGHVFCKDDFFKRFGTKCAGCGQGLAPSQVVRRAQELVYHLTCFSCALCSRQLDTGDEFYLMEDRKLVCKPDYEAKAKEMADGGSIDGDQPNKRPRTTITAKQLETLKLAYNNSPKPARHVREQLSQDTGLDMRVVQVWFQNRRAKEKRLKKDAGRTRWSQYFRNMKGSGGHSPRHDKLLDKDELKVDLDSSFGHHDLSNDSYGTVVNMGLEGDGSSPGGGGIGNGIGGPPRSYLGASTPPYLSTSRSPSLPPQFPYPSDNGLSVYTTLGGPGGMVPGPASDLSNESSGGGGGGGGGGGYPDFPPSPDSWLGEPPQHPHHHPHYST</sequence>
<dbReference type="FunFam" id="2.10.110.10:FF:000032">
    <property type="entry name" value="LIM/homeobox protein Lhx3"/>
    <property type="match status" value="1"/>
</dbReference>
<evidence type="ECO:0000256" key="12">
    <source>
        <dbReference type="SAM" id="MobiDB-lite"/>
    </source>
</evidence>
<reference evidence="15 16" key="1">
    <citation type="submission" date="2020-08" db="EMBL/GenBank/DDBJ databases">
        <title>Aphidius gifuensis genome sequencing and assembly.</title>
        <authorList>
            <person name="Du Z."/>
        </authorList>
    </citation>
    <scope>NUCLEOTIDE SEQUENCE [LARGE SCALE GENOMIC DNA]</scope>
    <source>
        <strain evidence="15">YNYX2018</strain>
        <tissue evidence="15">Adults</tissue>
    </source>
</reference>
<proteinExistence type="predicted"/>
<evidence type="ECO:0000256" key="6">
    <source>
        <dbReference type="ARBA" id="ARBA00023125"/>
    </source>
</evidence>
<protein>
    <recommendedName>
        <fullName evidence="17">LIM/homeobox protein Lhx3</fullName>
    </recommendedName>
</protein>
<dbReference type="Pfam" id="PF00046">
    <property type="entry name" value="Homeodomain"/>
    <property type="match status" value="1"/>
</dbReference>
<feature type="compositionally biased region" description="Gly residues" evidence="12">
    <location>
        <begin position="460"/>
        <end position="472"/>
    </location>
</feature>
<evidence type="ECO:0000256" key="2">
    <source>
        <dbReference type="ARBA" id="ARBA00022723"/>
    </source>
</evidence>
<dbReference type="Gene3D" id="2.10.110.10">
    <property type="entry name" value="Cysteine Rich Protein"/>
    <property type="match status" value="2"/>
</dbReference>
<evidence type="ECO:0000256" key="4">
    <source>
        <dbReference type="ARBA" id="ARBA00022833"/>
    </source>
</evidence>
<dbReference type="InterPro" id="IPR049594">
    <property type="entry name" value="Lhx3/4-like_LIM2"/>
</dbReference>
<dbReference type="SUPFAM" id="SSF57716">
    <property type="entry name" value="Glucocorticoid receptor-like (DNA-binding domain)"/>
    <property type="match status" value="2"/>
</dbReference>
<dbReference type="InterPro" id="IPR017970">
    <property type="entry name" value="Homeobox_CS"/>
</dbReference>
<dbReference type="GO" id="GO:0008270">
    <property type="term" value="F:zinc ion binding"/>
    <property type="evidence" value="ECO:0007669"/>
    <property type="project" value="InterPro"/>
</dbReference>
<gene>
    <name evidence="15" type="ORF">HCN44_009366</name>
</gene>
<evidence type="ECO:0000259" key="13">
    <source>
        <dbReference type="PROSITE" id="PS50023"/>
    </source>
</evidence>
<dbReference type="SUPFAM" id="SSF46689">
    <property type="entry name" value="Homeodomain-like"/>
    <property type="match status" value="1"/>
</dbReference>
<evidence type="ECO:0000256" key="8">
    <source>
        <dbReference type="ARBA" id="ARBA00023242"/>
    </source>
</evidence>
<keyword evidence="6 9" id="KW-0238">DNA-binding</keyword>
<dbReference type="PROSITE" id="PS00478">
    <property type="entry name" value="LIM_DOMAIN_1"/>
    <property type="match status" value="1"/>
</dbReference>
<evidence type="ECO:0000256" key="10">
    <source>
        <dbReference type="PROSITE-ProRule" id="PRU00125"/>
    </source>
</evidence>
<comment type="subcellular location">
    <subcellularLocation>
        <location evidence="1 9 11">Nucleus</location>
    </subcellularLocation>
</comment>
<dbReference type="FunFam" id="2.10.110.10:FF:000006">
    <property type="entry name" value="LIM homeobox transcription factor 1-beta"/>
    <property type="match status" value="1"/>
</dbReference>
<feature type="region of interest" description="Disordered" evidence="12">
    <location>
        <begin position="382"/>
        <end position="498"/>
    </location>
</feature>
<keyword evidence="2 10" id="KW-0479">Metal-binding</keyword>
<dbReference type="Pfam" id="PF00412">
    <property type="entry name" value="LIM"/>
    <property type="match status" value="2"/>
</dbReference>
<dbReference type="PANTHER" id="PTHR24208:SF128">
    <property type="entry name" value="LIM3, ISOFORM G"/>
    <property type="match status" value="1"/>
</dbReference>
<keyword evidence="4 10" id="KW-0862">Zinc</keyword>
<dbReference type="InterPro" id="IPR009057">
    <property type="entry name" value="Homeodomain-like_sf"/>
</dbReference>
<dbReference type="AlphaFoldDB" id="A0A835CY03"/>
<feature type="domain" description="Homeobox" evidence="14">
    <location>
        <begin position="262"/>
        <end position="322"/>
    </location>
</feature>
<dbReference type="PROSITE" id="PS00027">
    <property type="entry name" value="HOMEOBOX_1"/>
    <property type="match status" value="1"/>
</dbReference>
<feature type="domain" description="LIM zinc-binding" evidence="13">
    <location>
        <begin position="129"/>
        <end position="188"/>
    </location>
</feature>
<evidence type="ECO:0000259" key="14">
    <source>
        <dbReference type="PROSITE" id="PS50071"/>
    </source>
</evidence>
<feature type="compositionally biased region" description="Polar residues" evidence="12">
    <location>
        <begin position="80"/>
        <end position="91"/>
    </location>
</feature>
<dbReference type="CDD" id="cd00086">
    <property type="entry name" value="homeodomain"/>
    <property type="match status" value="1"/>
</dbReference>
<name>A0A835CY03_APHGI</name>
<dbReference type="Proteomes" id="UP000639338">
    <property type="component" value="Unassembled WGS sequence"/>
</dbReference>
<evidence type="ECO:0000256" key="7">
    <source>
        <dbReference type="ARBA" id="ARBA00023155"/>
    </source>
</evidence>
<evidence type="ECO:0000256" key="9">
    <source>
        <dbReference type="PROSITE-ProRule" id="PRU00108"/>
    </source>
</evidence>
<keyword evidence="8 9" id="KW-0539">Nucleus</keyword>
<evidence type="ECO:0000256" key="1">
    <source>
        <dbReference type="ARBA" id="ARBA00004123"/>
    </source>
</evidence>
<dbReference type="SMART" id="SM00389">
    <property type="entry name" value="HOX"/>
    <property type="match status" value="1"/>
</dbReference>
<keyword evidence="3" id="KW-0677">Repeat</keyword>
<dbReference type="Gene3D" id="1.10.10.60">
    <property type="entry name" value="Homeodomain-like"/>
    <property type="match status" value="1"/>
</dbReference>
<dbReference type="OrthoDB" id="10068367at2759"/>
<keyword evidence="7 9" id="KW-0371">Homeobox</keyword>
<dbReference type="FunFam" id="1.10.10.60:FF:000219">
    <property type="entry name" value="LIM/homeobox protein Lhx3"/>
    <property type="match status" value="1"/>
</dbReference>
<keyword evidence="16" id="KW-1185">Reference proteome</keyword>
<evidence type="ECO:0000256" key="11">
    <source>
        <dbReference type="RuleBase" id="RU000682"/>
    </source>
</evidence>
<dbReference type="PROSITE" id="PS50023">
    <property type="entry name" value="LIM_DOMAIN_2"/>
    <property type="match status" value="2"/>
</dbReference>
<organism evidence="15 16">
    <name type="scientific">Aphidius gifuensis</name>
    <name type="common">Parasitoid wasp</name>
    <dbReference type="NCBI Taxonomy" id="684658"/>
    <lineage>
        <taxon>Eukaryota</taxon>
        <taxon>Metazoa</taxon>
        <taxon>Ecdysozoa</taxon>
        <taxon>Arthropoda</taxon>
        <taxon>Hexapoda</taxon>
        <taxon>Insecta</taxon>
        <taxon>Pterygota</taxon>
        <taxon>Neoptera</taxon>
        <taxon>Endopterygota</taxon>
        <taxon>Hymenoptera</taxon>
        <taxon>Apocrita</taxon>
        <taxon>Ichneumonoidea</taxon>
        <taxon>Braconidae</taxon>
        <taxon>Aphidiinae</taxon>
        <taxon>Aphidius</taxon>
    </lineage>
</organism>
<dbReference type="InterPro" id="IPR050453">
    <property type="entry name" value="LIM_Homeobox_TF"/>
</dbReference>
<dbReference type="CDD" id="cd09376">
    <property type="entry name" value="LIM2_Lhx3_Lhx4"/>
    <property type="match status" value="1"/>
</dbReference>
<dbReference type="CDD" id="cd09368">
    <property type="entry name" value="LIM1_Lhx3_Lhx4"/>
    <property type="match status" value="1"/>
</dbReference>
<dbReference type="GO" id="GO:0030182">
    <property type="term" value="P:neuron differentiation"/>
    <property type="evidence" value="ECO:0007669"/>
    <property type="project" value="TreeGrafter"/>
</dbReference>
<comment type="caution">
    <text evidence="15">The sequence shown here is derived from an EMBL/GenBank/DDBJ whole genome shotgun (WGS) entry which is preliminary data.</text>
</comment>
<evidence type="ECO:0000256" key="5">
    <source>
        <dbReference type="ARBA" id="ARBA00023038"/>
    </source>
</evidence>
<dbReference type="GO" id="GO:0005634">
    <property type="term" value="C:nucleus"/>
    <property type="evidence" value="ECO:0007669"/>
    <property type="project" value="UniProtKB-SubCell"/>
</dbReference>
<keyword evidence="5 10" id="KW-0440">LIM domain</keyword>
<dbReference type="EMBL" id="JACMRX010000001">
    <property type="protein sequence ID" value="KAF7997968.1"/>
    <property type="molecule type" value="Genomic_DNA"/>
</dbReference>
<evidence type="ECO:0000256" key="3">
    <source>
        <dbReference type="ARBA" id="ARBA00022737"/>
    </source>
</evidence>
<dbReference type="PANTHER" id="PTHR24208">
    <property type="entry name" value="LIM/HOMEOBOX PROTEIN LHX"/>
    <property type="match status" value="1"/>
</dbReference>
<feature type="compositionally biased region" description="Gly residues" evidence="12">
    <location>
        <begin position="384"/>
        <end position="401"/>
    </location>
</feature>
<dbReference type="InterPro" id="IPR001781">
    <property type="entry name" value="Znf_LIM"/>
</dbReference>
<feature type="DNA-binding region" description="Homeobox" evidence="9">
    <location>
        <begin position="264"/>
        <end position="323"/>
    </location>
</feature>
<evidence type="ECO:0000313" key="15">
    <source>
        <dbReference type="EMBL" id="KAF7997968.1"/>
    </source>
</evidence>
<feature type="compositionally biased region" description="Low complexity" evidence="12">
    <location>
        <begin position="44"/>
        <end position="53"/>
    </location>
</feature>
<dbReference type="PROSITE" id="PS50071">
    <property type="entry name" value="HOMEOBOX_2"/>
    <property type="match status" value="1"/>
</dbReference>
<accession>A0A835CY03</accession>
<dbReference type="GO" id="GO:0000977">
    <property type="term" value="F:RNA polymerase II transcription regulatory region sequence-specific DNA binding"/>
    <property type="evidence" value="ECO:0007669"/>
    <property type="project" value="TreeGrafter"/>
</dbReference>
<evidence type="ECO:0000313" key="16">
    <source>
        <dbReference type="Proteomes" id="UP000639338"/>
    </source>
</evidence>
<feature type="compositionally biased region" description="Pro residues" evidence="12">
    <location>
        <begin position="54"/>
        <end position="70"/>
    </location>
</feature>
<feature type="compositionally biased region" description="Low complexity" evidence="12">
    <location>
        <begin position="1"/>
        <end position="15"/>
    </location>
</feature>
<feature type="compositionally biased region" description="Basic residues" evidence="12">
    <location>
        <begin position="489"/>
        <end position="498"/>
    </location>
</feature>
<dbReference type="GO" id="GO:0000981">
    <property type="term" value="F:DNA-binding transcription factor activity, RNA polymerase II-specific"/>
    <property type="evidence" value="ECO:0007669"/>
    <property type="project" value="InterPro"/>
</dbReference>
<feature type="region of interest" description="Disordered" evidence="12">
    <location>
        <begin position="1"/>
        <end position="108"/>
    </location>
</feature>
<evidence type="ECO:0008006" key="17">
    <source>
        <dbReference type="Google" id="ProtNLM"/>
    </source>
</evidence>